<dbReference type="EMBL" id="CM042009">
    <property type="protein sequence ID" value="KAI3789714.1"/>
    <property type="molecule type" value="Genomic_DNA"/>
</dbReference>
<gene>
    <name evidence="1" type="ORF">L2E82_02517</name>
</gene>
<protein>
    <submittedName>
        <fullName evidence="1">Uncharacterized protein</fullName>
    </submittedName>
</protein>
<sequence>MSSLCYFTLNFTFFPPFLVQFVHGKNHKDSLSLSSSSINLALSNLSIFLVSESYTHEKKKRAKVGPLHGVIQDIGGFKKKEDGIGEEIRQKYIFGLEVLRASDLKVLGNILLHPLFGGEKRTELEKKFDEKYFVKLQDRGWYWRAFLPEGEDRDHPACNISTPCGFNLADVNFPKSLVVVVGLDLIQDYWRTLKSYRKEGKM</sequence>
<reference evidence="1 2" key="2">
    <citation type="journal article" date="2022" name="Mol. Ecol. Resour.">
        <title>The genomes of chicory, endive, great burdock and yacon provide insights into Asteraceae paleo-polyploidization history and plant inulin production.</title>
        <authorList>
            <person name="Fan W."/>
            <person name="Wang S."/>
            <person name="Wang H."/>
            <person name="Wang A."/>
            <person name="Jiang F."/>
            <person name="Liu H."/>
            <person name="Zhao H."/>
            <person name="Xu D."/>
            <person name="Zhang Y."/>
        </authorList>
    </citation>
    <scope>NUCLEOTIDE SEQUENCE [LARGE SCALE GENOMIC DNA]</scope>
    <source>
        <strain evidence="2">cv. Punajuju</strain>
        <tissue evidence="1">Leaves</tissue>
    </source>
</reference>
<reference evidence="2" key="1">
    <citation type="journal article" date="2022" name="Mol. Ecol. Resour.">
        <title>The genomes of chicory, endive, great burdock and yacon provide insights into Asteraceae palaeo-polyploidization history and plant inulin production.</title>
        <authorList>
            <person name="Fan W."/>
            <person name="Wang S."/>
            <person name="Wang H."/>
            <person name="Wang A."/>
            <person name="Jiang F."/>
            <person name="Liu H."/>
            <person name="Zhao H."/>
            <person name="Xu D."/>
            <person name="Zhang Y."/>
        </authorList>
    </citation>
    <scope>NUCLEOTIDE SEQUENCE [LARGE SCALE GENOMIC DNA]</scope>
    <source>
        <strain evidence="2">cv. Punajuju</strain>
    </source>
</reference>
<accession>A0ACB9H1H7</accession>
<evidence type="ECO:0000313" key="2">
    <source>
        <dbReference type="Proteomes" id="UP001055811"/>
    </source>
</evidence>
<comment type="caution">
    <text evidence="1">The sequence shown here is derived from an EMBL/GenBank/DDBJ whole genome shotgun (WGS) entry which is preliminary data.</text>
</comment>
<dbReference type="Proteomes" id="UP001055811">
    <property type="component" value="Linkage Group LG01"/>
</dbReference>
<name>A0ACB9H1H7_CICIN</name>
<keyword evidence="2" id="KW-1185">Reference proteome</keyword>
<evidence type="ECO:0000313" key="1">
    <source>
        <dbReference type="EMBL" id="KAI3789714.1"/>
    </source>
</evidence>
<organism evidence="1 2">
    <name type="scientific">Cichorium intybus</name>
    <name type="common">Chicory</name>
    <dbReference type="NCBI Taxonomy" id="13427"/>
    <lineage>
        <taxon>Eukaryota</taxon>
        <taxon>Viridiplantae</taxon>
        <taxon>Streptophyta</taxon>
        <taxon>Embryophyta</taxon>
        <taxon>Tracheophyta</taxon>
        <taxon>Spermatophyta</taxon>
        <taxon>Magnoliopsida</taxon>
        <taxon>eudicotyledons</taxon>
        <taxon>Gunneridae</taxon>
        <taxon>Pentapetalae</taxon>
        <taxon>asterids</taxon>
        <taxon>campanulids</taxon>
        <taxon>Asterales</taxon>
        <taxon>Asteraceae</taxon>
        <taxon>Cichorioideae</taxon>
        <taxon>Cichorieae</taxon>
        <taxon>Cichoriinae</taxon>
        <taxon>Cichorium</taxon>
    </lineage>
</organism>
<proteinExistence type="predicted"/>